<organism evidence="1 2">
    <name type="scientific">Blepharisma stoltei</name>
    <dbReference type="NCBI Taxonomy" id="1481888"/>
    <lineage>
        <taxon>Eukaryota</taxon>
        <taxon>Sar</taxon>
        <taxon>Alveolata</taxon>
        <taxon>Ciliophora</taxon>
        <taxon>Postciliodesmatophora</taxon>
        <taxon>Heterotrichea</taxon>
        <taxon>Heterotrichida</taxon>
        <taxon>Blepharismidae</taxon>
        <taxon>Blepharisma</taxon>
    </lineage>
</organism>
<evidence type="ECO:0000313" key="2">
    <source>
        <dbReference type="Proteomes" id="UP001162131"/>
    </source>
</evidence>
<comment type="caution">
    <text evidence="1">The sequence shown here is derived from an EMBL/GenBank/DDBJ whole genome shotgun (WGS) entry which is preliminary data.</text>
</comment>
<dbReference type="Proteomes" id="UP001162131">
    <property type="component" value="Unassembled WGS sequence"/>
</dbReference>
<reference evidence="1" key="1">
    <citation type="submission" date="2021-09" db="EMBL/GenBank/DDBJ databases">
        <authorList>
            <consortium name="AG Swart"/>
            <person name="Singh M."/>
            <person name="Singh A."/>
            <person name="Seah K."/>
            <person name="Emmerich C."/>
        </authorList>
    </citation>
    <scope>NUCLEOTIDE SEQUENCE</scope>
    <source>
        <strain evidence="1">ATCC30299</strain>
    </source>
</reference>
<dbReference type="AlphaFoldDB" id="A0AAU9JLT9"/>
<evidence type="ECO:0000313" key="1">
    <source>
        <dbReference type="EMBL" id="CAG9328861.1"/>
    </source>
</evidence>
<keyword evidence="2" id="KW-1185">Reference proteome</keyword>
<proteinExistence type="predicted"/>
<name>A0AAU9JLT9_9CILI</name>
<sequence>MGNVCCTGRTPRKSSYESCDDFQKSMEKAKNKQLSKSQIVTSLLKRTNLFPEKKSKRTVKERTEEDLLEISPIIDEENKSERTSSEYSQDSIIEYDLNSVSELSSVQQNMIYEILEKYKENYGENLEELADGITEVTEYTQDSSVIRTMMLTTFAIYLFEQDDFSKVTRRIQIDTILFFWIAEGRLSVLFQVEQGNNNEGNLIISSPKMEDILRAIEDLSFESTKQFIPWYTEGALSLLRLKRNKVSPEEIFSRFYNQENMLIAEILIKHGKIGENVLYFEPCYRYPESSDFFDTYFLMTDLALYSLNIDHKFKVRVALNKITKIGIDRKYEAVIIIAGKSACMWMLPIYYSEYIKKAVQKQGNFGIDVEWFDDDAYLNSRFLN</sequence>
<protein>
    <submittedName>
        <fullName evidence="1">Uncharacterized protein</fullName>
    </submittedName>
</protein>
<dbReference type="EMBL" id="CAJZBQ010000046">
    <property type="protein sequence ID" value="CAG9328861.1"/>
    <property type="molecule type" value="Genomic_DNA"/>
</dbReference>
<accession>A0AAU9JLT9</accession>
<gene>
    <name evidence="1" type="ORF">BSTOLATCC_MIC46845</name>
</gene>